<evidence type="ECO:0000256" key="3">
    <source>
        <dbReference type="ARBA" id="ARBA00022448"/>
    </source>
</evidence>
<feature type="transmembrane region" description="Helical" evidence="10">
    <location>
        <begin position="609"/>
        <end position="629"/>
    </location>
</feature>
<dbReference type="EMBL" id="KB469303">
    <property type="protein sequence ID" value="EPQ54827.1"/>
    <property type="molecule type" value="Genomic_DNA"/>
</dbReference>
<comment type="similarity">
    <text evidence="2 10">Belongs to the TrkH potassium transport family.</text>
</comment>
<dbReference type="STRING" id="670483.S7Q5S4"/>
<feature type="transmembrane region" description="Helical" evidence="10">
    <location>
        <begin position="6"/>
        <end position="27"/>
    </location>
</feature>
<evidence type="ECO:0000256" key="6">
    <source>
        <dbReference type="ARBA" id="ARBA00022958"/>
    </source>
</evidence>
<dbReference type="PIRSF" id="PIRSF002450">
    <property type="entry name" value="K+_transpter_TRK"/>
    <property type="match status" value="1"/>
</dbReference>
<comment type="subcellular location">
    <subcellularLocation>
        <location evidence="1">Membrane</location>
        <topology evidence="1">Multi-pass membrane protein</topology>
    </subcellularLocation>
</comment>
<feature type="transmembrane region" description="Helical" evidence="10">
    <location>
        <begin position="479"/>
        <end position="499"/>
    </location>
</feature>
<feature type="transmembrane region" description="Helical" evidence="10">
    <location>
        <begin position="544"/>
        <end position="561"/>
    </location>
</feature>
<dbReference type="InterPro" id="IPR051143">
    <property type="entry name" value="TrkH_K-transport"/>
</dbReference>
<dbReference type="AlphaFoldDB" id="S7Q5S4"/>
<dbReference type="InterPro" id="IPR004773">
    <property type="entry name" value="K/Na_transp_Trk1/HKT1"/>
</dbReference>
<feature type="compositionally biased region" description="Basic and acidic residues" evidence="11">
    <location>
        <begin position="734"/>
        <end position="758"/>
    </location>
</feature>
<evidence type="ECO:0000256" key="1">
    <source>
        <dbReference type="ARBA" id="ARBA00004141"/>
    </source>
</evidence>
<feature type="transmembrane region" description="Helical" evidence="10">
    <location>
        <begin position="417"/>
        <end position="436"/>
    </location>
</feature>
<dbReference type="GO" id="GO:0140107">
    <property type="term" value="F:high-affinity potassium ion transmembrane transporter activity"/>
    <property type="evidence" value="ECO:0007669"/>
    <property type="project" value="TreeGrafter"/>
</dbReference>
<dbReference type="InterPro" id="IPR003445">
    <property type="entry name" value="Cat_transpt"/>
</dbReference>
<feature type="transmembrane region" description="Helical" evidence="10">
    <location>
        <begin position="341"/>
        <end position="366"/>
    </location>
</feature>
<dbReference type="eggNOG" id="KOG1341">
    <property type="taxonomic scope" value="Eukaryota"/>
</dbReference>
<keyword evidence="8 10" id="KW-0406">Ion transport</keyword>
<evidence type="ECO:0000256" key="10">
    <source>
        <dbReference type="PIRNR" id="PIRNR002450"/>
    </source>
</evidence>
<dbReference type="InterPro" id="IPR015958">
    <property type="entry name" value="Trk1_fungi"/>
</dbReference>
<dbReference type="GO" id="GO:0005886">
    <property type="term" value="C:plasma membrane"/>
    <property type="evidence" value="ECO:0007669"/>
    <property type="project" value="InterPro"/>
</dbReference>
<feature type="region of interest" description="Disordered" evidence="11">
    <location>
        <begin position="708"/>
        <end position="775"/>
    </location>
</feature>
<organism evidence="12 13">
    <name type="scientific">Gloeophyllum trabeum (strain ATCC 11539 / FP-39264 / Madison 617)</name>
    <name type="common">Brown rot fungus</name>
    <dbReference type="NCBI Taxonomy" id="670483"/>
    <lineage>
        <taxon>Eukaryota</taxon>
        <taxon>Fungi</taxon>
        <taxon>Dikarya</taxon>
        <taxon>Basidiomycota</taxon>
        <taxon>Agaricomycotina</taxon>
        <taxon>Agaricomycetes</taxon>
        <taxon>Gloeophyllales</taxon>
        <taxon>Gloeophyllaceae</taxon>
        <taxon>Gloeophyllum</taxon>
    </lineage>
</organism>
<evidence type="ECO:0000256" key="11">
    <source>
        <dbReference type="SAM" id="MobiDB-lite"/>
    </source>
</evidence>
<name>S7Q5S4_GLOTA</name>
<feature type="compositionally biased region" description="Polar residues" evidence="11">
    <location>
        <begin position="223"/>
        <end position="236"/>
    </location>
</feature>
<dbReference type="OrthoDB" id="9999863at2759"/>
<evidence type="ECO:0000313" key="13">
    <source>
        <dbReference type="Proteomes" id="UP000030669"/>
    </source>
</evidence>
<dbReference type="RefSeq" id="XP_007867066.1">
    <property type="nucleotide sequence ID" value="XM_007868875.1"/>
</dbReference>
<evidence type="ECO:0000256" key="8">
    <source>
        <dbReference type="ARBA" id="ARBA00023065"/>
    </source>
</evidence>
<dbReference type="GO" id="GO:0030007">
    <property type="term" value="P:intracellular potassium ion homeostasis"/>
    <property type="evidence" value="ECO:0007669"/>
    <property type="project" value="UniProtKB-UniRule"/>
</dbReference>
<feature type="region of interest" description="Disordered" evidence="11">
    <location>
        <begin position="111"/>
        <end position="138"/>
    </location>
</feature>
<feature type="compositionally biased region" description="Polar residues" evidence="11">
    <location>
        <begin position="717"/>
        <end position="732"/>
    </location>
</feature>
<evidence type="ECO:0000256" key="4">
    <source>
        <dbReference type="ARBA" id="ARBA00022538"/>
    </source>
</evidence>
<keyword evidence="4 10" id="KW-0633">Potassium transport</keyword>
<dbReference type="KEGG" id="gtr:GLOTRDRAFT_77591"/>
<dbReference type="NCBIfam" id="TIGR00934">
    <property type="entry name" value="2a38euk"/>
    <property type="match status" value="1"/>
</dbReference>
<evidence type="ECO:0000256" key="2">
    <source>
        <dbReference type="ARBA" id="ARBA00009137"/>
    </source>
</evidence>
<dbReference type="PANTHER" id="PTHR31064:SF30">
    <property type="entry name" value="HIGH-AFFINITY POTASSIUM TRANSPORT PROTEIN-RELATED"/>
    <property type="match status" value="1"/>
</dbReference>
<dbReference type="PANTHER" id="PTHR31064">
    <property type="entry name" value="POTASSIUM TRANSPORT PROTEIN DDB_G0292412-RELATED"/>
    <property type="match status" value="1"/>
</dbReference>
<dbReference type="Proteomes" id="UP000030669">
    <property type="component" value="Unassembled WGS sequence"/>
</dbReference>
<reference evidence="12 13" key="1">
    <citation type="journal article" date="2012" name="Science">
        <title>The Paleozoic origin of enzymatic lignin decomposition reconstructed from 31 fungal genomes.</title>
        <authorList>
            <person name="Floudas D."/>
            <person name="Binder M."/>
            <person name="Riley R."/>
            <person name="Barry K."/>
            <person name="Blanchette R.A."/>
            <person name="Henrissat B."/>
            <person name="Martinez A.T."/>
            <person name="Otillar R."/>
            <person name="Spatafora J.W."/>
            <person name="Yadav J.S."/>
            <person name="Aerts A."/>
            <person name="Benoit I."/>
            <person name="Boyd A."/>
            <person name="Carlson A."/>
            <person name="Copeland A."/>
            <person name="Coutinho P.M."/>
            <person name="de Vries R.P."/>
            <person name="Ferreira P."/>
            <person name="Findley K."/>
            <person name="Foster B."/>
            <person name="Gaskell J."/>
            <person name="Glotzer D."/>
            <person name="Gorecki P."/>
            <person name="Heitman J."/>
            <person name="Hesse C."/>
            <person name="Hori C."/>
            <person name="Igarashi K."/>
            <person name="Jurgens J.A."/>
            <person name="Kallen N."/>
            <person name="Kersten P."/>
            <person name="Kohler A."/>
            <person name="Kuees U."/>
            <person name="Kumar T.K.A."/>
            <person name="Kuo A."/>
            <person name="LaButti K."/>
            <person name="Larrondo L.F."/>
            <person name="Lindquist E."/>
            <person name="Ling A."/>
            <person name="Lombard V."/>
            <person name="Lucas S."/>
            <person name="Lundell T."/>
            <person name="Martin R."/>
            <person name="McLaughlin D.J."/>
            <person name="Morgenstern I."/>
            <person name="Morin E."/>
            <person name="Murat C."/>
            <person name="Nagy L.G."/>
            <person name="Nolan M."/>
            <person name="Ohm R.A."/>
            <person name="Patyshakuliyeva A."/>
            <person name="Rokas A."/>
            <person name="Ruiz-Duenas F.J."/>
            <person name="Sabat G."/>
            <person name="Salamov A."/>
            <person name="Samejima M."/>
            <person name="Schmutz J."/>
            <person name="Slot J.C."/>
            <person name="St John F."/>
            <person name="Stenlid J."/>
            <person name="Sun H."/>
            <person name="Sun S."/>
            <person name="Syed K."/>
            <person name="Tsang A."/>
            <person name="Wiebenga A."/>
            <person name="Young D."/>
            <person name="Pisabarro A."/>
            <person name="Eastwood D.C."/>
            <person name="Martin F."/>
            <person name="Cullen D."/>
            <person name="Grigoriev I.V."/>
            <person name="Hibbett D.S."/>
        </authorList>
    </citation>
    <scope>NUCLEOTIDE SEQUENCE [LARGE SCALE GENOMIC DNA]</scope>
    <source>
        <strain evidence="12 13">ATCC 11539</strain>
    </source>
</reference>
<keyword evidence="13" id="KW-1185">Reference proteome</keyword>
<keyword evidence="7 10" id="KW-1133">Transmembrane helix</keyword>
<accession>S7Q5S4</accession>
<feature type="transmembrane region" description="Helical" evidence="10">
    <location>
        <begin position="649"/>
        <end position="669"/>
    </location>
</feature>
<dbReference type="GO" id="GO:1990573">
    <property type="term" value="P:potassium ion import across plasma membrane"/>
    <property type="evidence" value="ECO:0007669"/>
    <property type="project" value="TreeGrafter"/>
</dbReference>
<keyword evidence="9 10" id="KW-0472">Membrane</keyword>
<evidence type="ECO:0000256" key="7">
    <source>
        <dbReference type="ARBA" id="ARBA00022989"/>
    </source>
</evidence>
<dbReference type="Pfam" id="PF02386">
    <property type="entry name" value="TrkH"/>
    <property type="match status" value="1"/>
</dbReference>
<evidence type="ECO:0000256" key="9">
    <source>
        <dbReference type="ARBA" id="ARBA00023136"/>
    </source>
</evidence>
<feature type="region of interest" description="Disordered" evidence="11">
    <location>
        <begin position="212"/>
        <end position="247"/>
    </location>
</feature>
<protein>
    <recommendedName>
        <fullName evidence="10">Potassium transport protein</fullName>
    </recommendedName>
</protein>
<dbReference type="HOGENOM" id="CLU_005947_3_0_1"/>
<feature type="compositionally biased region" description="Basic and acidic residues" evidence="11">
    <location>
        <begin position="117"/>
        <end position="138"/>
    </location>
</feature>
<evidence type="ECO:0000313" key="12">
    <source>
        <dbReference type="EMBL" id="EPQ54827.1"/>
    </source>
</evidence>
<proteinExistence type="inferred from homology"/>
<gene>
    <name evidence="12" type="ORF">GLOTRDRAFT_77591</name>
</gene>
<feature type="transmembrane region" description="Helical" evidence="10">
    <location>
        <begin position="67"/>
        <end position="87"/>
    </location>
</feature>
<keyword evidence="6 10" id="KW-0630">Potassium</keyword>
<dbReference type="OMA" id="WFQAIAV"/>
<keyword evidence="3 10" id="KW-0813">Transport</keyword>
<feature type="transmembrane region" description="Helical" evidence="10">
    <location>
        <begin position="34"/>
        <end position="55"/>
    </location>
</feature>
<evidence type="ECO:0000256" key="5">
    <source>
        <dbReference type="ARBA" id="ARBA00022692"/>
    </source>
</evidence>
<keyword evidence="5 10" id="KW-0812">Transmembrane</keyword>
<dbReference type="GeneID" id="19308722"/>
<sequence>MPRLNFFRIHLLLFVVCSLIFSAILWASNGCFKINYVDALFLCVSSVTGTGLYTIDLSSLTAWQQTIMVILELIGNPVAVSWVLVYVRRRYFVNHLHHVIRAEIERTKSRNQMATNKVDEEQAPRRRSREPDATQLDRPEVVVASTRSGPGLVRRLDTAPRRIGAMDFVEGAGVISPWPRPMMYHRMLIVRPRCQAMEKLRVLSTIRARTSNCPHAGRRNKARQVNASGIQSSIHTQRTRSLRRQESDFGGFAGPTEFVSKLMKRTAPNLHTQLTRTITMPHTTTVTGMDDRGEEGAHRGATKQVPYISFNATVDRNSRFLQLTEDNLQELGGVEFRALNALLWIVPIYYMGILAVSLVVVAPYMSLSRWTSNFLPPQQHRVINPVWFSMFQVVAAWANTGMSLVDQNMIPFQTAYPMIFFLILCILAGNTAYPILLRFMIWILSKCVHRRSRAYETYQFLLDHPRRCFIYMFPSRQTWFLLLMLLFLNCTDWFFFLILDIGNPAISTIPVGTRNILGLLQACAVRTAGFQSVILSALAPAVKVLYLIMMYISVYPVAMSVRSTNVYEKQSLGIYDEEAEVDDDDDQFNNGSRVAIWGKYIFLHVRRQLAFDLWWLAFALFLLCIIEAHNLNDPSKATWFNIFQLTFELVSAYGTVGLSLGIPTANYSFAGALRTLSKLILCAVMLRGRHRGLPVALDRAVMLPSEFRPKEKEKEVSNPTDLDQDTPKTYPSQDARREGAASSHDLTEKIDQRQKQNRDSLGTFLPDPDAAIQFE</sequence>